<evidence type="ECO:0000256" key="1">
    <source>
        <dbReference type="SAM" id="MobiDB-lite"/>
    </source>
</evidence>
<accession>A0A3P7MW29</accession>
<reference evidence="2 3" key="1">
    <citation type="submission" date="2018-11" db="EMBL/GenBank/DDBJ databases">
        <authorList>
            <consortium name="Pathogen Informatics"/>
        </authorList>
    </citation>
    <scope>NUCLEOTIDE SEQUENCE [LARGE SCALE GENOMIC DNA]</scope>
</reference>
<dbReference type="OrthoDB" id="20529at2759"/>
<name>A0A3P7MW29_DIBLA</name>
<feature type="region of interest" description="Disordered" evidence="1">
    <location>
        <begin position="134"/>
        <end position="180"/>
    </location>
</feature>
<protein>
    <submittedName>
        <fullName evidence="2">Uncharacterized protein</fullName>
    </submittedName>
</protein>
<organism evidence="2 3">
    <name type="scientific">Dibothriocephalus latus</name>
    <name type="common">Fish tapeworm</name>
    <name type="synonym">Diphyllobothrium latum</name>
    <dbReference type="NCBI Taxonomy" id="60516"/>
    <lineage>
        <taxon>Eukaryota</taxon>
        <taxon>Metazoa</taxon>
        <taxon>Spiralia</taxon>
        <taxon>Lophotrochozoa</taxon>
        <taxon>Platyhelminthes</taxon>
        <taxon>Cestoda</taxon>
        <taxon>Eucestoda</taxon>
        <taxon>Diphyllobothriidea</taxon>
        <taxon>Diphyllobothriidae</taxon>
        <taxon>Dibothriocephalus</taxon>
    </lineage>
</organism>
<keyword evidence="3" id="KW-1185">Reference proteome</keyword>
<dbReference type="Gene3D" id="3.40.20.10">
    <property type="entry name" value="Severin"/>
    <property type="match status" value="1"/>
</dbReference>
<feature type="non-terminal residue" evidence="2">
    <location>
        <position position="180"/>
    </location>
</feature>
<dbReference type="InterPro" id="IPR029006">
    <property type="entry name" value="ADF-H/Gelsolin-like_dom_sf"/>
</dbReference>
<evidence type="ECO:0000313" key="2">
    <source>
        <dbReference type="EMBL" id="VDN33994.1"/>
    </source>
</evidence>
<evidence type="ECO:0000313" key="3">
    <source>
        <dbReference type="Proteomes" id="UP000281553"/>
    </source>
</evidence>
<proteinExistence type="predicted"/>
<gene>
    <name evidence="2" type="ORF">DILT_LOCUS16390</name>
</gene>
<dbReference type="EMBL" id="UYRU01084572">
    <property type="protein sequence ID" value="VDN33994.1"/>
    <property type="molecule type" value="Genomic_DNA"/>
</dbReference>
<sequence>MPAFPAQIFRTHFVDWEPAMAVDFTRTARSIAERGSDLNVIFERDKMKTDLRALLAPRDSALGWDEAIQLMQELNHELLEPMEPNADFSHGSPTSSLQQFILDRDWVPVEPEWFGHFFNKDSYIVIARYWDDEEVSEGDGEPPSGAEPERQPSVPREASADVEPSPANSAPGFPSGVSSE</sequence>
<dbReference type="AlphaFoldDB" id="A0A3P7MW29"/>
<dbReference type="Proteomes" id="UP000281553">
    <property type="component" value="Unassembled WGS sequence"/>
</dbReference>